<feature type="region of interest" description="Disordered" evidence="1">
    <location>
        <begin position="152"/>
        <end position="177"/>
    </location>
</feature>
<proteinExistence type="predicted"/>
<dbReference type="AlphaFoldDB" id="A0A7J7K537"/>
<evidence type="ECO:0000256" key="1">
    <source>
        <dbReference type="SAM" id="MobiDB-lite"/>
    </source>
</evidence>
<comment type="caution">
    <text evidence="2">The sequence shown here is derived from an EMBL/GenBank/DDBJ whole genome shotgun (WGS) entry which is preliminary data.</text>
</comment>
<reference evidence="2" key="1">
    <citation type="submission" date="2020-06" db="EMBL/GenBank/DDBJ databases">
        <title>Draft genome of Bugula neritina, a colonial animal packing powerful symbionts and potential medicines.</title>
        <authorList>
            <person name="Rayko M."/>
        </authorList>
    </citation>
    <scope>NUCLEOTIDE SEQUENCE [LARGE SCALE GENOMIC DNA]</scope>
    <source>
        <strain evidence="2">Kwan_BN1</strain>
    </source>
</reference>
<evidence type="ECO:0000313" key="3">
    <source>
        <dbReference type="Proteomes" id="UP000593567"/>
    </source>
</evidence>
<gene>
    <name evidence="2" type="ORF">EB796_009037</name>
</gene>
<dbReference type="EMBL" id="VXIV02001490">
    <property type="protein sequence ID" value="KAF6032696.1"/>
    <property type="molecule type" value="Genomic_DNA"/>
</dbReference>
<keyword evidence="3" id="KW-1185">Reference proteome</keyword>
<accession>A0A7J7K537</accession>
<name>A0A7J7K537_BUGNE</name>
<protein>
    <submittedName>
        <fullName evidence="2">Uncharacterized protein</fullName>
    </submittedName>
</protein>
<feature type="compositionally biased region" description="Polar residues" evidence="1">
    <location>
        <begin position="152"/>
        <end position="170"/>
    </location>
</feature>
<evidence type="ECO:0000313" key="2">
    <source>
        <dbReference type="EMBL" id="KAF6032696.1"/>
    </source>
</evidence>
<dbReference type="Proteomes" id="UP000593567">
    <property type="component" value="Unassembled WGS sequence"/>
</dbReference>
<organism evidence="2 3">
    <name type="scientific">Bugula neritina</name>
    <name type="common">Brown bryozoan</name>
    <name type="synonym">Sertularia neritina</name>
    <dbReference type="NCBI Taxonomy" id="10212"/>
    <lineage>
        <taxon>Eukaryota</taxon>
        <taxon>Metazoa</taxon>
        <taxon>Spiralia</taxon>
        <taxon>Lophotrochozoa</taxon>
        <taxon>Bryozoa</taxon>
        <taxon>Gymnolaemata</taxon>
        <taxon>Cheilostomatida</taxon>
        <taxon>Flustrina</taxon>
        <taxon>Buguloidea</taxon>
        <taxon>Bugulidae</taxon>
        <taxon>Bugula</taxon>
    </lineage>
</organism>
<sequence>MHVHVYLLCYAVEEDVSLIDTTEQGSMGTGPNSDDDEYVDFEAKAQPSPPSGPSSAVQMKQKLAARATGAKLGQSKVPALSTPNLAFNRASNLQGLQRNSHSGMYGSLMKLNDLDPMLSTADLISNLVPTNQLPGERLCTKISTQTGSTKLRVTKSSSISNVTTRAQPLSKSRKGVQSMWSLSTTSTHSMHSEPRNLDDAAIDTGFTNLNVELRGNKQSSTRENARSIRDSRALSVNSLLSRVAEDDEYIFDEDLSPLEEAEDFDYSSFGDDRISTISEGEEDSASSVSEDSVEKKEEALVFTNFLKASLIVSGGEGLIHMHNEIEASDESTLIMWQQNQMWT</sequence>